<dbReference type="InterPro" id="IPR022134">
    <property type="entry name" value="DUF3667"/>
</dbReference>
<feature type="transmembrane region" description="Helical" evidence="1">
    <location>
        <begin position="117"/>
        <end position="140"/>
    </location>
</feature>
<feature type="transmembrane region" description="Helical" evidence="1">
    <location>
        <begin position="216"/>
        <end position="243"/>
    </location>
</feature>
<keyword evidence="1" id="KW-1133">Transmembrane helix</keyword>
<protein>
    <recommendedName>
        <fullName evidence="4">DUF3667 domain-containing protein</fullName>
    </recommendedName>
</protein>
<comment type="caution">
    <text evidence="2">The sequence shown here is derived from an EMBL/GenBank/DDBJ whole genome shotgun (WGS) entry which is preliminary data.</text>
</comment>
<keyword evidence="1" id="KW-0472">Membrane</keyword>
<keyword evidence="1" id="KW-0812">Transmembrane</keyword>
<proteinExistence type="predicted"/>
<evidence type="ECO:0000313" key="3">
    <source>
        <dbReference type="Proteomes" id="UP001255185"/>
    </source>
</evidence>
<dbReference type="RefSeq" id="WP_310028285.1">
    <property type="nucleotide sequence ID" value="NZ_JAVDVI010000018.1"/>
</dbReference>
<dbReference type="EMBL" id="JAVDVI010000018">
    <property type="protein sequence ID" value="MDR6969338.1"/>
    <property type="molecule type" value="Genomic_DNA"/>
</dbReference>
<feature type="transmembrane region" description="Helical" evidence="1">
    <location>
        <begin position="77"/>
        <end position="97"/>
    </location>
</feature>
<evidence type="ECO:0008006" key="4">
    <source>
        <dbReference type="Google" id="ProtNLM"/>
    </source>
</evidence>
<evidence type="ECO:0000256" key="1">
    <source>
        <dbReference type="SAM" id="Phobius"/>
    </source>
</evidence>
<dbReference type="Pfam" id="PF12412">
    <property type="entry name" value="DUF3667"/>
    <property type="match status" value="1"/>
</dbReference>
<evidence type="ECO:0000313" key="2">
    <source>
        <dbReference type="EMBL" id="MDR6969338.1"/>
    </source>
</evidence>
<feature type="transmembrane region" description="Helical" evidence="1">
    <location>
        <begin position="184"/>
        <end position="204"/>
    </location>
</feature>
<organism evidence="2 3">
    <name type="scientific">Flavobacterium arsenatis</name>
    <dbReference type="NCBI Taxonomy" id="1484332"/>
    <lineage>
        <taxon>Bacteria</taxon>
        <taxon>Pseudomonadati</taxon>
        <taxon>Bacteroidota</taxon>
        <taxon>Flavobacteriia</taxon>
        <taxon>Flavobacteriales</taxon>
        <taxon>Flavobacteriaceae</taxon>
        <taxon>Flavobacterium</taxon>
    </lineage>
</organism>
<name>A0ABU1TTY6_9FLAO</name>
<feature type="transmembrane region" description="Helical" evidence="1">
    <location>
        <begin position="152"/>
        <end position="172"/>
    </location>
</feature>
<dbReference type="Proteomes" id="UP001255185">
    <property type="component" value="Unassembled WGS sequence"/>
</dbReference>
<sequence length="253" mass="29610">MKSPVCLNCNEAVEKKYCSNCGQKTDTHPITFKHFIMHDVLHGVWHLEKGILFTLKEVFKRPGQAALDYIKGKRIRYYNVFYLALLIIAIDVVLLHYKQKINENFIDPNRAEDVGDFLANFSKIALFSIVPLLAMNAMLFFKRLRLNFAQHLIISGISLLGMLLISILYFLTDFLNHLDLKISFGYLEAISFFLIPFFPIWTYYNATRKLYSFMGFSWRILLFYIILFIQLIVILKCIALLFYDGKIKMDVML</sequence>
<accession>A0ABU1TTY6</accession>
<keyword evidence="3" id="KW-1185">Reference proteome</keyword>
<gene>
    <name evidence="2" type="ORF">J2X31_003368</name>
</gene>
<reference evidence="2 3" key="1">
    <citation type="submission" date="2023-07" db="EMBL/GenBank/DDBJ databases">
        <title>Sorghum-associated microbial communities from plants grown in Nebraska, USA.</title>
        <authorList>
            <person name="Schachtman D."/>
        </authorList>
    </citation>
    <scope>NUCLEOTIDE SEQUENCE [LARGE SCALE GENOMIC DNA]</scope>
    <source>
        <strain evidence="2 3">3773</strain>
    </source>
</reference>